<dbReference type="EMBL" id="JH413810">
    <property type="protein sequence ID" value="EHL31742.1"/>
    <property type="molecule type" value="Genomic_DNA"/>
</dbReference>
<name>G9ELW1_9GAMM</name>
<dbReference type="AlphaFoldDB" id="G9ELW1"/>
<sequence>MRIIYHAENLIANHKFRSFYLVMNHKFKLFIGCEINL</sequence>
<gene>
    <name evidence="1" type="ORF">LDG_6221</name>
</gene>
<keyword evidence="2" id="KW-1185">Reference proteome</keyword>
<dbReference type="STRING" id="658187.LDG_6221"/>
<dbReference type="Proteomes" id="UP000002770">
    <property type="component" value="Unassembled WGS sequence"/>
</dbReference>
<dbReference type="InParanoid" id="G9ELW1"/>
<organism evidence="1 2">
    <name type="scientific">Legionella drancourtii LLAP12</name>
    <dbReference type="NCBI Taxonomy" id="658187"/>
    <lineage>
        <taxon>Bacteria</taxon>
        <taxon>Pseudomonadati</taxon>
        <taxon>Pseudomonadota</taxon>
        <taxon>Gammaproteobacteria</taxon>
        <taxon>Legionellales</taxon>
        <taxon>Legionellaceae</taxon>
        <taxon>Legionella</taxon>
    </lineage>
</organism>
<reference evidence="1 2" key="1">
    <citation type="journal article" date="2011" name="BMC Genomics">
        <title>Insight into cross-talk between intra-amoebal pathogens.</title>
        <authorList>
            <person name="Gimenez G."/>
            <person name="Bertelli C."/>
            <person name="Moliner C."/>
            <person name="Robert C."/>
            <person name="Raoult D."/>
            <person name="Fournier P.E."/>
            <person name="Greub G."/>
        </authorList>
    </citation>
    <scope>NUCLEOTIDE SEQUENCE [LARGE SCALE GENOMIC DNA]</scope>
    <source>
        <strain evidence="1 2">LLAP12</strain>
    </source>
</reference>
<proteinExistence type="predicted"/>
<evidence type="ECO:0000313" key="2">
    <source>
        <dbReference type="Proteomes" id="UP000002770"/>
    </source>
</evidence>
<dbReference type="HOGENOM" id="CLU_3345248_0_0_6"/>
<evidence type="ECO:0000313" key="1">
    <source>
        <dbReference type="EMBL" id="EHL31742.1"/>
    </source>
</evidence>
<accession>G9ELW1</accession>
<protein>
    <submittedName>
        <fullName evidence="1">Uncharacterized protein</fullName>
    </submittedName>
</protein>